<evidence type="ECO:0000256" key="1">
    <source>
        <dbReference type="PROSITE-ProRule" id="PRU00339"/>
    </source>
</evidence>
<accession>A0A7S3R770</accession>
<gene>
    <name evidence="2" type="ORF">DTER00134_LOCUS19569</name>
</gene>
<feature type="repeat" description="TPR" evidence="1">
    <location>
        <begin position="43"/>
        <end position="76"/>
    </location>
</feature>
<dbReference type="PROSITE" id="PS50005">
    <property type="entry name" value="TPR"/>
    <property type="match status" value="1"/>
</dbReference>
<dbReference type="EMBL" id="HBIP01032146">
    <property type="protein sequence ID" value="CAE0504496.1"/>
    <property type="molecule type" value="Transcribed_RNA"/>
</dbReference>
<dbReference type="InterPro" id="IPR044650">
    <property type="entry name" value="SRFR1-like"/>
</dbReference>
<keyword evidence="1" id="KW-0802">TPR repeat</keyword>
<dbReference type="PANTHER" id="PTHR44749:SF1">
    <property type="entry name" value="TETRATRICOPEPTIDE-LIKE HELICAL DOMAIN-CONTAINING PROTEIN"/>
    <property type="match status" value="1"/>
</dbReference>
<dbReference type="SMART" id="SM00028">
    <property type="entry name" value="TPR"/>
    <property type="match status" value="2"/>
</dbReference>
<dbReference type="InterPro" id="IPR019734">
    <property type="entry name" value="TPR_rpt"/>
</dbReference>
<dbReference type="AlphaFoldDB" id="A0A7S3R770"/>
<dbReference type="SUPFAM" id="SSF48452">
    <property type="entry name" value="TPR-like"/>
    <property type="match status" value="1"/>
</dbReference>
<dbReference type="Pfam" id="PF13432">
    <property type="entry name" value="TPR_16"/>
    <property type="match status" value="1"/>
</dbReference>
<dbReference type="InterPro" id="IPR011990">
    <property type="entry name" value="TPR-like_helical_dom_sf"/>
</dbReference>
<protein>
    <submittedName>
        <fullName evidence="2">Uncharacterized protein</fullName>
    </submittedName>
</protein>
<dbReference type="Gene3D" id="1.25.40.10">
    <property type="entry name" value="Tetratricopeptide repeat domain"/>
    <property type="match status" value="1"/>
</dbReference>
<proteinExistence type="predicted"/>
<reference evidence="2" key="1">
    <citation type="submission" date="2021-01" db="EMBL/GenBank/DDBJ databases">
        <authorList>
            <person name="Corre E."/>
            <person name="Pelletier E."/>
            <person name="Niang G."/>
            <person name="Scheremetjew M."/>
            <person name="Finn R."/>
            <person name="Kale V."/>
            <person name="Holt S."/>
            <person name="Cochrane G."/>
            <person name="Meng A."/>
            <person name="Brown T."/>
            <person name="Cohen L."/>
        </authorList>
    </citation>
    <scope>NUCLEOTIDE SEQUENCE</scope>
    <source>
        <strain evidence="2">CCMP1320</strain>
    </source>
</reference>
<evidence type="ECO:0000313" key="2">
    <source>
        <dbReference type="EMBL" id="CAE0504496.1"/>
    </source>
</evidence>
<dbReference type="PANTHER" id="PTHR44749">
    <property type="entry name" value="SUPPRESSOR OF RPS4-RLD 1"/>
    <property type="match status" value="1"/>
</dbReference>
<dbReference type="GO" id="GO:0045892">
    <property type="term" value="P:negative regulation of DNA-templated transcription"/>
    <property type="evidence" value="ECO:0007669"/>
    <property type="project" value="InterPro"/>
</dbReference>
<sequence>MEFLAALSSANFAKAIALVDQQLAAGNEHTSNGSTPMPTCMMARLYMNRAFCKYRLQLYRKAVKDYDQALQMQPGNMEALYLKGLVLEALKRPEEARGAWRAALAHASPTAEARLIIEASNALARVGGSIQEVVIPAPDSAASQPPAAAATAAAAGPRAVVAAAGSTGPYWQRSCGTWAASPAGTNQMLLFVQTNHSSSQTLPTSTT</sequence>
<organism evidence="2">
    <name type="scientific">Dunaliella tertiolecta</name>
    <name type="common">Green alga</name>
    <dbReference type="NCBI Taxonomy" id="3047"/>
    <lineage>
        <taxon>Eukaryota</taxon>
        <taxon>Viridiplantae</taxon>
        <taxon>Chlorophyta</taxon>
        <taxon>core chlorophytes</taxon>
        <taxon>Chlorophyceae</taxon>
        <taxon>CS clade</taxon>
        <taxon>Chlamydomonadales</taxon>
        <taxon>Dunaliellaceae</taxon>
        <taxon>Dunaliella</taxon>
    </lineage>
</organism>
<name>A0A7S3R770_DUNTE</name>